<keyword evidence="2" id="KW-0560">Oxidoreductase</keyword>
<protein>
    <submittedName>
        <fullName evidence="3">NAD(P)-dependent dehydrogenase (Short-subunit alcohol dehydrogenase family)</fullName>
    </submittedName>
</protein>
<comment type="caution">
    <text evidence="3">The sequence shown here is derived from an EMBL/GenBank/DDBJ whole genome shotgun (WGS) entry which is preliminary data.</text>
</comment>
<dbReference type="Proteomes" id="UP001195422">
    <property type="component" value="Unassembled WGS sequence"/>
</dbReference>
<evidence type="ECO:0000313" key="3">
    <source>
        <dbReference type="EMBL" id="MBP2397446.1"/>
    </source>
</evidence>
<reference evidence="3 4" key="1">
    <citation type="submission" date="2021-03" db="EMBL/GenBank/DDBJ databases">
        <title>Sequencing the genomes of 1000 actinobacteria strains.</title>
        <authorList>
            <person name="Klenk H.-P."/>
        </authorList>
    </citation>
    <scope>NUCLEOTIDE SEQUENCE [LARGE SCALE GENOMIC DNA]</scope>
    <source>
        <strain evidence="3 4">DSM 20168</strain>
    </source>
</reference>
<keyword evidence="4" id="KW-1185">Reference proteome</keyword>
<dbReference type="PRINTS" id="PR00081">
    <property type="entry name" value="GDHRDH"/>
</dbReference>
<evidence type="ECO:0000313" key="4">
    <source>
        <dbReference type="Proteomes" id="UP001195422"/>
    </source>
</evidence>
<evidence type="ECO:0000256" key="1">
    <source>
        <dbReference type="ARBA" id="ARBA00006484"/>
    </source>
</evidence>
<organism evidence="3 4">
    <name type="scientific">Glutamicibacter protophormiae</name>
    <name type="common">Brevibacterium protophormiae</name>
    <dbReference type="NCBI Taxonomy" id="37930"/>
    <lineage>
        <taxon>Bacteria</taxon>
        <taxon>Bacillati</taxon>
        <taxon>Actinomycetota</taxon>
        <taxon>Actinomycetes</taxon>
        <taxon>Micrococcales</taxon>
        <taxon>Micrococcaceae</taxon>
        <taxon>Glutamicibacter</taxon>
    </lineage>
</organism>
<name>A0ABS4XLR3_GLUPR</name>
<evidence type="ECO:0000256" key="2">
    <source>
        <dbReference type="ARBA" id="ARBA00023002"/>
    </source>
</evidence>
<dbReference type="NCBIfam" id="NF005559">
    <property type="entry name" value="PRK07231.1"/>
    <property type="match status" value="1"/>
</dbReference>
<dbReference type="InterPro" id="IPR002347">
    <property type="entry name" value="SDR_fam"/>
</dbReference>
<dbReference type="RefSeq" id="WP_188947176.1">
    <property type="nucleotide sequence ID" value="NZ_BMPH01000002.1"/>
</dbReference>
<dbReference type="PANTHER" id="PTHR42760">
    <property type="entry name" value="SHORT-CHAIN DEHYDROGENASES/REDUCTASES FAMILY MEMBER"/>
    <property type="match status" value="1"/>
</dbReference>
<accession>A0ABS4XLR3</accession>
<proteinExistence type="inferred from homology"/>
<comment type="similarity">
    <text evidence="1">Belongs to the short-chain dehydrogenases/reductases (SDR) family.</text>
</comment>
<dbReference type="SUPFAM" id="SSF51735">
    <property type="entry name" value="NAD(P)-binding Rossmann-fold domains"/>
    <property type="match status" value="1"/>
</dbReference>
<dbReference type="EMBL" id="JAGIOJ010000001">
    <property type="protein sequence ID" value="MBP2397446.1"/>
    <property type="molecule type" value="Genomic_DNA"/>
</dbReference>
<dbReference type="InterPro" id="IPR036291">
    <property type="entry name" value="NAD(P)-bd_dom_sf"/>
</dbReference>
<dbReference type="PROSITE" id="PS00061">
    <property type="entry name" value="ADH_SHORT"/>
    <property type="match status" value="1"/>
</dbReference>
<gene>
    <name evidence="3" type="ORF">JOF39_000527</name>
</gene>
<dbReference type="PRINTS" id="PR00080">
    <property type="entry name" value="SDRFAMILY"/>
</dbReference>
<dbReference type="Gene3D" id="3.40.50.720">
    <property type="entry name" value="NAD(P)-binding Rossmann-like Domain"/>
    <property type="match status" value="1"/>
</dbReference>
<dbReference type="CDD" id="cd05233">
    <property type="entry name" value="SDR_c"/>
    <property type="match status" value="1"/>
</dbReference>
<dbReference type="PANTHER" id="PTHR42760:SF133">
    <property type="entry name" value="3-OXOACYL-[ACYL-CARRIER-PROTEIN] REDUCTASE"/>
    <property type="match status" value="1"/>
</dbReference>
<sequence length="249" mass="26420">MESKPVALVTGSTSGIGVAIAQRLIREGFFVVISGRNTERGETVAAELGERGCFIQADLTRSGAPQRLIDEVVERTGKLDVLINNAAIDHVNWILETPENEIRETFEINTFAAIYCLQAAARTMSEAGGGAIINITSRLASIGVPTMSLYSASKGAILALTKAAAVELAEHNIRVNAVAPGMTRTQMFKDWLASQENPEATERDVSAAIPLGRVALPEDVAGAVAYFADPRNSYVTGTSLPVDGGYLAK</sequence>
<dbReference type="Pfam" id="PF13561">
    <property type="entry name" value="adh_short_C2"/>
    <property type="match status" value="1"/>
</dbReference>
<dbReference type="InterPro" id="IPR020904">
    <property type="entry name" value="Sc_DH/Rdtase_CS"/>
</dbReference>